<reference evidence="1" key="1">
    <citation type="submission" date="2020-03" db="EMBL/GenBank/DDBJ databases">
        <title>The deep terrestrial virosphere.</title>
        <authorList>
            <person name="Holmfeldt K."/>
            <person name="Nilsson E."/>
            <person name="Simone D."/>
            <person name="Lopez-Fernandez M."/>
            <person name="Wu X."/>
            <person name="de Brujin I."/>
            <person name="Lundin D."/>
            <person name="Andersson A."/>
            <person name="Bertilsson S."/>
            <person name="Dopson M."/>
        </authorList>
    </citation>
    <scope>NUCLEOTIDE SEQUENCE</scope>
    <source>
        <strain evidence="1">MM415A02284</strain>
        <strain evidence="2">MM415B02792</strain>
    </source>
</reference>
<gene>
    <name evidence="1" type="ORF">MM415A02284_0002</name>
    <name evidence="2" type="ORF">MM415B02792_0010</name>
</gene>
<dbReference type="Pfam" id="PF13365">
    <property type="entry name" value="Trypsin_2"/>
    <property type="match status" value="1"/>
</dbReference>
<dbReference type="InterPro" id="IPR009003">
    <property type="entry name" value="Peptidase_S1_PA"/>
</dbReference>
<dbReference type="AlphaFoldDB" id="A0A6M3JUH7"/>
<organism evidence="1">
    <name type="scientific">viral metagenome</name>
    <dbReference type="NCBI Taxonomy" id="1070528"/>
    <lineage>
        <taxon>unclassified sequences</taxon>
        <taxon>metagenomes</taxon>
        <taxon>organismal metagenomes</taxon>
    </lineage>
</organism>
<dbReference type="SUPFAM" id="SSF50494">
    <property type="entry name" value="Trypsin-like serine proteases"/>
    <property type="match status" value="1"/>
</dbReference>
<dbReference type="EMBL" id="MT142766">
    <property type="protein sequence ID" value="QJA88270.1"/>
    <property type="molecule type" value="Genomic_DNA"/>
</dbReference>
<protein>
    <submittedName>
        <fullName evidence="1">Putative trypsin-like peptidase domain containing protein</fullName>
    </submittedName>
</protein>
<accession>A0A6M3JUH7</accession>
<name>A0A6M3JUH7_9ZZZZ</name>
<dbReference type="EMBL" id="MT142042">
    <property type="protein sequence ID" value="QJA73646.1"/>
    <property type="molecule type" value="Genomic_DNA"/>
</dbReference>
<dbReference type="InterPro" id="IPR043504">
    <property type="entry name" value="Peptidase_S1_PA_chymotrypsin"/>
</dbReference>
<evidence type="ECO:0000313" key="1">
    <source>
        <dbReference type="EMBL" id="QJA73646.1"/>
    </source>
</evidence>
<evidence type="ECO:0000313" key="2">
    <source>
        <dbReference type="EMBL" id="QJA88270.1"/>
    </source>
</evidence>
<dbReference type="Gene3D" id="2.40.10.10">
    <property type="entry name" value="Trypsin-like serine proteases"/>
    <property type="match status" value="1"/>
</dbReference>
<proteinExistence type="predicted"/>
<sequence length="244" mass="27437">MDKVDDLDLSRSIVHVRTTGSAIGFASDDIFGQKAMQIHGETETQGTGFYIGSGIIITAAHVAVPNSVMVRVSKNSYWEVPIWRLLTNTIIVSDYVCDLVWSDKEIDIAILKVKDETARNFFKALPYKIKGGEGIFEGCALAVITNMRTQEGEIASWKQEIRYGTVKCHYAIAYPHMVQWFNTDDITMNLYIKRGDSGSPIFAFEDGIPVIVAFARAKLPAESYSYAVRLNPIMPFLNNYFNWE</sequence>